<dbReference type="Proteomes" id="UP000621492">
    <property type="component" value="Unassembled WGS sequence"/>
</dbReference>
<dbReference type="EMBL" id="BMJD01000044">
    <property type="protein sequence ID" value="GGB56830.1"/>
    <property type="molecule type" value="Genomic_DNA"/>
</dbReference>
<evidence type="ECO:0008006" key="3">
    <source>
        <dbReference type="Google" id="ProtNLM"/>
    </source>
</evidence>
<name>A0A9W5U0Q3_9BACI</name>
<dbReference type="AlphaFoldDB" id="A0A9W5U0Q3"/>
<dbReference type="InterPro" id="IPR006450">
    <property type="entry name" value="Phage_HK97_gp6-like"/>
</dbReference>
<keyword evidence="2" id="KW-1185">Reference proteome</keyword>
<dbReference type="RefSeq" id="WP_188725685.1">
    <property type="nucleotide sequence ID" value="NZ_BMJD01000044.1"/>
</dbReference>
<dbReference type="Gene3D" id="1.10.3230.30">
    <property type="entry name" value="Phage gp6-like head-tail connector protein"/>
    <property type="match status" value="1"/>
</dbReference>
<evidence type="ECO:0000313" key="2">
    <source>
        <dbReference type="Proteomes" id="UP000621492"/>
    </source>
</evidence>
<dbReference type="CDD" id="cd08054">
    <property type="entry name" value="gp6"/>
    <property type="match status" value="1"/>
</dbReference>
<dbReference type="NCBIfam" id="TIGR01560">
    <property type="entry name" value="put_DNA_pack"/>
    <property type="match status" value="1"/>
</dbReference>
<reference evidence="1" key="2">
    <citation type="submission" date="2020-09" db="EMBL/GenBank/DDBJ databases">
        <authorList>
            <person name="Sun Q."/>
            <person name="Zhou Y."/>
        </authorList>
    </citation>
    <scope>NUCLEOTIDE SEQUENCE</scope>
    <source>
        <strain evidence="1">CGMCC 1.15454</strain>
    </source>
</reference>
<reference evidence="1" key="1">
    <citation type="journal article" date="2014" name="Int. J. Syst. Evol. Microbiol.">
        <title>Complete genome sequence of Corynebacterium casei LMG S-19264T (=DSM 44701T), isolated from a smear-ripened cheese.</title>
        <authorList>
            <consortium name="US DOE Joint Genome Institute (JGI-PGF)"/>
            <person name="Walter F."/>
            <person name="Albersmeier A."/>
            <person name="Kalinowski J."/>
            <person name="Ruckert C."/>
        </authorList>
    </citation>
    <scope>NUCLEOTIDE SEQUENCE</scope>
    <source>
        <strain evidence="1">CGMCC 1.15454</strain>
    </source>
</reference>
<proteinExistence type="predicted"/>
<accession>A0A9W5U0Q3</accession>
<gene>
    <name evidence="1" type="ORF">GCM10011409_37990</name>
</gene>
<sequence>MAINLEKIKGHLRIPHDLEDEEIKDYMDFAKHDVIEAVFDSRDPNLDKDSLEEDPAFQKAVIMLTAYYYENRLTISEISQNEGPFSVTHAIQTLRAHRDRYL</sequence>
<evidence type="ECO:0000313" key="1">
    <source>
        <dbReference type="EMBL" id="GGB56830.1"/>
    </source>
</evidence>
<dbReference type="InterPro" id="IPR021146">
    <property type="entry name" value="Phage_gp6-like_head-tail"/>
</dbReference>
<dbReference type="Pfam" id="PF05135">
    <property type="entry name" value="Phage_connect_1"/>
    <property type="match status" value="1"/>
</dbReference>
<protein>
    <recommendedName>
        <fullName evidence="3">DNA-packaging protein</fullName>
    </recommendedName>
</protein>
<organism evidence="1 2">
    <name type="scientific">Lentibacillus populi</name>
    <dbReference type="NCBI Taxonomy" id="1827502"/>
    <lineage>
        <taxon>Bacteria</taxon>
        <taxon>Bacillati</taxon>
        <taxon>Bacillota</taxon>
        <taxon>Bacilli</taxon>
        <taxon>Bacillales</taxon>
        <taxon>Bacillaceae</taxon>
        <taxon>Lentibacillus</taxon>
    </lineage>
</organism>
<comment type="caution">
    <text evidence="1">The sequence shown here is derived from an EMBL/GenBank/DDBJ whole genome shotgun (WGS) entry which is preliminary data.</text>
</comment>